<feature type="region of interest" description="Disordered" evidence="1">
    <location>
        <begin position="1"/>
        <end position="36"/>
    </location>
</feature>
<name>A0A5E4BJ36_MARMO</name>
<protein>
    <submittedName>
        <fullName evidence="2">Uncharacterized protein</fullName>
    </submittedName>
</protein>
<reference evidence="2" key="1">
    <citation type="submission" date="2019-04" db="EMBL/GenBank/DDBJ databases">
        <authorList>
            <person name="Alioto T."/>
            <person name="Alioto T."/>
        </authorList>
    </citation>
    <scope>NUCLEOTIDE SEQUENCE [LARGE SCALE GENOMIC DNA]</scope>
</reference>
<feature type="non-terminal residue" evidence="2">
    <location>
        <position position="1"/>
    </location>
</feature>
<accession>A0A5E4BJ36</accession>
<dbReference type="Proteomes" id="UP000335636">
    <property type="component" value="Unassembled WGS sequence"/>
</dbReference>
<dbReference type="EMBL" id="CABDUW010000468">
    <property type="protein sequence ID" value="VTJ69578.1"/>
    <property type="molecule type" value="Genomic_DNA"/>
</dbReference>
<evidence type="ECO:0000313" key="3">
    <source>
        <dbReference type="Proteomes" id="UP000335636"/>
    </source>
</evidence>
<feature type="non-terminal residue" evidence="2">
    <location>
        <position position="61"/>
    </location>
</feature>
<keyword evidence="3" id="KW-1185">Reference proteome</keyword>
<organism evidence="2 3">
    <name type="scientific">Marmota monax</name>
    <name type="common">Woodchuck</name>
    <dbReference type="NCBI Taxonomy" id="9995"/>
    <lineage>
        <taxon>Eukaryota</taxon>
        <taxon>Metazoa</taxon>
        <taxon>Chordata</taxon>
        <taxon>Craniata</taxon>
        <taxon>Vertebrata</taxon>
        <taxon>Euteleostomi</taxon>
        <taxon>Mammalia</taxon>
        <taxon>Eutheria</taxon>
        <taxon>Euarchontoglires</taxon>
        <taxon>Glires</taxon>
        <taxon>Rodentia</taxon>
        <taxon>Sciuromorpha</taxon>
        <taxon>Sciuridae</taxon>
        <taxon>Xerinae</taxon>
        <taxon>Marmotini</taxon>
        <taxon>Marmota</taxon>
    </lineage>
</organism>
<proteinExistence type="predicted"/>
<sequence>PLTAALGHDLRPALARGGGVGGPSFPSRGPRDAEARAPPLWSLLPSFLCLQRGAGLGSARP</sequence>
<comment type="caution">
    <text evidence="2">The sequence shown here is derived from an EMBL/GenBank/DDBJ whole genome shotgun (WGS) entry which is preliminary data.</text>
</comment>
<evidence type="ECO:0000256" key="1">
    <source>
        <dbReference type="SAM" id="MobiDB-lite"/>
    </source>
</evidence>
<evidence type="ECO:0000313" key="2">
    <source>
        <dbReference type="EMBL" id="VTJ69578.1"/>
    </source>
</evidence>
<gene>
    <name evidence="2" type="ORF">MONAX_5E026812</name>
</gene>
<dbReference type="AlphaFoldDB" id="A0A5E4BJ36"/>